<evidence type="ECO:0000256" key="8">
    <source>
        <dbReference type="ARBA" id="ARBA00022989"/>
    </source>
</evidence>
<dbReference type="NCBIfam" id="TIGR01525">
    <property type="entry name" value="ATPase-IB_hvy"/>
    <property type="match status" value="1"/>
</dbReference>
<dbReference type="Gene3D" id="2.70.150.10">
    <property type="entry name" value="Calcium-transporting ATPase, cytoplasmic transduction domain A"/>
    <property type="match status" value="1"/>
</dbReference>
<feature type="domain" description="HMA" evidence="12">
    <location>
        <begin position="339"/>
        <end position="405"/>
    </location>
</feature>
<accession>A0A388LAK4</accession>
<gene>
    <name evidence="13" type="ORF">CBR_g29490</name>
</gene>
<dbReference type="InterPro" id="IPR036412">
    <property type="entry name" value="HAD-like_sf"/>
</dbReference>
<keyword evidence="7" id="KW-1278">Translocase</keyword>
<feature type="transmembrane region" description="Helical" evidence="10">
    <location>
        <begin position="671"/>
        <end position="696"/>
    </location>
</feature>
<evidence type="ECO:0000256" key="2">
    <source>
        <dbReference type="ARBA" id="ARBA00006024"/>
    </source>
</evidence>
<feature type="transmembrane region" description="Helical" evidence="10">
    <location>
        <begin position="640"/>
        <end position="659"/>
    </location>
</feature>
<dbReference type="CDD" id="cd02079">
    <property type="entry name" value="P-type_ATPase_HM"/>
    <property type="match status" value="1"/>
</dbReference>
<dbReference type="SUPFAM" id="SSF55008">
    <property type="entry name" value="HMA, heavy metal-associated domain"/>
    <property type="match status" value="1"/>
</dbReference>
<dbReference type="InterPro" id="IPR023298">
    <property type="entry name" value="ATPase_P-typ_TM_dom_sf"/>
</dbReference>
<evidence type="ECO:0000256" key="10">
    <source>
        <dbReference type="RuleBase" id="RU362081"/>
    </source>
</evidence>
<dbReference type="PROSITE" id="PS50846">
    <property type="entry name" value="HMA_2"/>
    <property type="match status" value="1"/>
</dbReference>
<keyword evidence="4 10" id="KW-0479">Metal-binding</keyword>
<dbReference type="InterPro" id="IPR044492">
    <property type="entry name" value="P_typ_ATPase_HD_dom"/>
</dbReference>
<keyword evidence="6 10" id="KW-0067">ATP-binding</keyword>
<comment type="similarity">
    <text evidence="2 10">Belongs to the cation transport ATPase (P-type) (TC 3.A.3) family. Type IB subfamily.</text>
</comment>
<dbReference type="PRINTS" id="PR00119">
    <property type="entry name" value="CATATPASE"/>
</dbReference>
<dbReference type="InterPro" id="IPR023299">
    <property type="entry name" value="ATPase_P-typ_cyto_dom_N"/>
</dbReference>
<evidence type="ECO:0000256" key="4">
    <source>
        <dbReference type="ARBA" id="ARBA00022723"/>
    </source>
</evidence>
<evidence type="ECO:0000259" key="12">
    <source>
        <dbReference type="PROSITE" id="PS50846"/>
    </source>
</evidence>
<dbReference type="InterPro" id="IPR036163">
    <property type="entry name" value="HMA_dom_sf"/>
</dbReference>
<dbReference type="SUPFAM" id="SSF81653">
    <property type="entry name" value="Calcium ATPase, transduction domain A"/>
    <property type="match status" value="1"/>
</dbReference>
<evidence type="ECO:0000256" key="5">
    <source>
        <dbReference type="ARBA" id="ARBA00022741"/>
    </source>
</evidence>
<dbReference type="SUPFAM" id="SSF56784">
    <property type="entry name" value="HAD-like"/>
    <property type="match status" value="1"/>
</dbReference>
<dbReference type="PRINTS" id="PR00941">
    <property type="entry name" value="CDATPASE"/>
</dbReference>
<dbReference type="InterPro" id="IPR051014">
    <property type="entry name" value="Cation_Transport_ATPase_IB"/>
</dbReference>
<comment type="subcellular location">
    <subcellularLocation>
        <location evidence="1">Membrane</location>
        <topology evidence="1">Multi-pass membrane protein</topology>
    </subcellularLocation>
</comment>
<dbReference type="Pfam" id="PF00122">
    <property type="entry name" value="E1-E2_ATPase"/>
    <property type="match status" value="1"/>
</dbReference>
<comment type="caution">
    <text evidence="13">The sequence shown here is derived from an EMBL/GenBank/DDBJ whole genome shotgun (WGS) entry which is preliminary data.</text>
</comment>
<keyword evidence="3 10" id="KW-0812">Transmembrane</keyword>
<dbReference type="FunFam" id="2.70.150.10:FF:000002">
    <property type="entry name" value="Copper-transporting ATPase 1, putative"/>
    <property type="match status" value="1"/>
</dbReference>
<dbReference type="SFLD" id="SFLDF00027">
    <property type="entry name" value="p-type_atpase"/>
    <property type="match status" value="1"/>
</dbReference>
<dbReference type="PANTHER" id="PTHR48085:SF5">
    <property type="entry name" value="CADMIUM_ZINC-TRANSPORTING ATPASE HMA4-RELATED"/>
    <property type="match status" value="1"/>
</dbReference>
<keyword evidence="8 10" id="KW-1133">Transmembrane helix</keyword>
<dbReference type="InterPro" id="IPR023214">
    <property type="entry name" value="HAD_sf"/>
</dbReference>
<feature type="compositionally biased region" description="Basic residues" evidence="11">
    <location>
        <begin position="1315"/>
        <end position="1343"/>
    </location>
</feature>
<dbReference type="GO" id="GO:0016020">
    <property type="term" value="C:membrane"/>
    <property type="evidence" value="ECO:0007669"/>
    <property type="project" value="UniProtKB-SubCell"/>
</dbReference>
<feature type="transmembrane region" description="Helical" evidence="10">
    <location>
        <begin position="444"/>
        <end position="462"/>
    </location>
</feature>
<dbReference type="GO" id="GO:0019829">
    <property type="term" value="F:ATPase-coupled monoatomic cation transmembrane transporter activity"/>
    <property type="evidence" value="ECO:0007669"/>
    <property type="project" value="InterPro"/>
</dbReference>
<dbReference type="Gramene" id="GBG79340">
    <property type="protein sequence ID" value="GBG79340"/>
    <property type="gene ID" value="CBR_g29490"/>
</dbReference>
<feature type="compositionally biased region" description="Basic and acidic residues" evidence="11">
    <location>
        <begin position="1289"/>
        <end position="1314"/>
    </location>
</feature>
<evidence type="ECO:0000256" key="11">
    <source>
        <dbReference type="SAM" id="MobiDB-lite"/>
    </source>
</evidence>
<feature type="transmembrane region" description="Helical" evidence="10">
    <location>
        <begin position="978"/>
        <end position="998"/>
    </location>
</feature>
<dbReference type="Gene3D" id="3.30.70.100">
    <property type="match status" value="1"/>
</dbReference>
<dbReference type="PANTHER" id="PTHR48085">
    <property type="entry name" value="CADMIUM/ZINC-TRANSPORTING ATPASE HMA2-RELATED"/>
    <property type="match status" value="1"/>
</dbReference>
<dbReference type="GO" id="GO:0016887">
    <property type="term" value="F:ATP hydrolysis activity"/>
    <property type="evidence" value="ECO:0007669"/>
    <property type="project" value="InterPro"/>
</dbReference>
<dbReference type="InterPro" id="IPR027256">
    <property type="entry name" value="P-typ_ATPase_IB"/>
</dbReference>
<dbReference type="NCBIfam" id="TIGR01494">
    <property type="entry name" value="ATPase_P-type"/>
    <property type="match status" value="1"/>
</dbReference>
<dbReference type="SFLD" id="SFLDG00002">
    <property type="entry name" value="C1.7:_P-type_atpase_like"/>
    <property type="match status" value="1"/>
</dbReference>
<dbReference type="GO" id="GO:0005524">
    <property type="term" value="F:ATP binding"/>
    <property type="evidence" value="ECO:0007669"/>
    <property type="project" value="UniProtKB-UniRule"/>
</dbReference>
<dbReference type="EMBL" id="BFEA01000316">
    <property type="protein sequence ID" value="GBG79340.1"/>
    <property type="molecule type" value="Genomic_DNA"/>
</dbReference>
<dbReference type="Gene3D" id="3.40.1110.10">
    <property type="entry name" value="Calcium-transporting ATPase, cytoplasmic domain N"/>
    <property type="match status" value="1"/>
</dbReference>
<evidence type="ECO:0000256" key="1">
    <source>
        <dbReference type="ARBA" id="ARBA00004141"/>
    </source>
</evidence>
<evidence type="ECO:0000313" key="14">
    <source>
        <dbReference type="Proteomes" id="UP000265515"/>
    </source>
</evidence>
<dbReference type="InterPro" id="IPR001757">
    <property type="entry name" value="P_typ_ATPase"/>
</dbReference>
<feature type="region of interest" description="Disordered" evidence="11">
    <location>
        <begin position="1289"/>
        <end position="1406"/>
    </location>
</feature>
<name>A0A388LAK4_CHABU</name>
<feature type="compositionally biased region" description="Basic and acidic residues" evidence="11">
    <location>
        <begin position="1374"/>
        <end position="1388"/>
    </location>
</feature>
<dbReference type="SUPFAM" id="SSF81665">
    <property type="entry name" value="Calcium ATPase, transmembrane domain M"/>
    <property type="match status" value="1"/>
</dbReference>
<dbReference type="InterPro" id="IPR008250">
    <property type="entry name" value="ATPase_P-typ_transduc_dom_A_sf"/>
</dbReference>
<dbReference type="NCBIfam" id="TIGR01512">
    <property type="entry name" value="ATPase-IB2_Cd"/>
    <property type="match status" value="1"/>
</dbReference>
<keyword evidence="14" id="KW-1185">Reference proteome</keyword>
<dbReference type="OrthoDB" id="432719at2759"/>
<dbReference type="Pfam" id="PF00702">
    <property type="entry name" value="Hydrolase"/>
    <property type="match status" value="1"/>
</dbReference>
<dbReference type="SFLD" id="SFLDS00003">
    <property type="entry name" value="Haloacid_Dehalogenase"/>
    <property type="match status" value="1"/>
</dbReference>
<dbReference type="STRING" id="69332.A0A388LAK4"/>
<sequence length="1504" mass="162818">MWQTHSLRATSKVPHKDGRHLLVLDGGKFTCVSVSNERRSNTFRLCFDQHSNTLAERLPADDAGNDHGSKIQLPALDIDHHSGANGGACSVATEQPSDCCEVETVHVHAHVHHKSTDLTEEVTMEQCKEEDNCALPMPWSHEQTACARSSSGDSDEEGHMHREGCGHNQIPHGDHMDWLVGPLDDGSYLLHHPHLNQDGEVSHFHDHGRLIRIGSSGGTLRRRHPLQVLTLFNYIYPGDPSKAGFQPLKTSETDWDGQDIQEVDRPIDRTGLESPRCSLPYCLSRAESAENMDLDPDMGLGGSASFSHNCSQMHSRNPSQKLKACAPSKNAEAEPLKLEKTVMNVMGICCPSEVPLIKKILEPVPGVAEVIVNVPARKTTVIHDPAKLQDWQIVALLNEAQMDASIFRRDAPVVTKRWPKWNVWVCGLLTAIAWFHYMYQPLEYVGLGCLVFGWFPILRKAFAALKRGVMDINFLMSVAIVGAVWIGEYEEAGSVIFLFLIANWLEMRSADRARAAIASVMEIKPQSATLSDTGMTVPVEDVKVGEHLDIKPGEMIPIDGSVIQGTSAVNESSLTGESVPVPKEEGMRVLAGTVNLNGYLKVQTESLSEDSTVAKMMRLVEEAQSRSSPTEKTIEKFAKYYTPVVVFGAVLLIIIPLSLRVRHAYKWVELALFLLVTACPCALVISTPVATVCAITKAAKMGILIKGGAHLEAIGNLTQLAMDKTGTISEGRFRVQNVSPTDPEVDVDQLLYWLSSAESRSNHPMASALVAYARLRGIEPSGRVKNVEYIAGQGVSAVVDDHTVEIGNSRMVERMRWMNDEAEKLATSWERTGGTVCWIGLDQRLIGMASVCDYPRAEAAEAIRNLQAIGVRVSMLTGDNAGSAQVIREKIGAHELEVFAELLPEDKARLVGDLKANGITGMVGDGINDAPALAAAHVGIAMGVAGTAAAMESADVALMTNDLRQLARLVRLAKKCKFIVYQNITLAVTTKVLVFALALSGFRWLWMAVLADVGTSLAVTLNSMLLLKGKKTAGHNHGCKKSCGGHGGGKDAVGMGHHQCSAAGGKDIKCFGTQGLLNSMLLLKGKKTAGHSHGCKKSCGGHGGGKDAVGMGDHQCSAAGGKDMKCFDTQELLNSMLLLKGKKTAGHSHGCKKSCGGHGGEKDGVGMGDHQCSAAGGKDIKCFDTQGLLSGLNENQRACSDGCCSREDDCCADGRLSNKTDSTADAAVAGGRCSSAEERCTASMKTRPGGPQVVAAVGGLGVKAVPASTYGGRCGVLTCRHWHADEDHHDREHDHDHDHVHRHQDREHGHDHDHVHHCRDHSHHDHGHAHSHSHSHSHSHHRNHQDNHHDGHYHKCSHGDDNHKCGSGVSRNQARSETRRQRSVERRSWFARTHRSEKRSAERTHSCKTPAFTLQEEAGTDLQIGQSIAHIAVSVPCCKAGTCQSRAAPTECSQPEDGKAKVAGVPGLEIVPGSPGKRDSCHHDIDKPMVVDQSSLMEYVVNVV</sequence>
<dbReference type="GO" id="GO:0046872">
    <property type="term" value="F:metal ion binding"/>
    <property type="evidence" value="ECO:0007669"/>
    <property type="project" value="UniProtKB-KW"/>
</dbReference>
<keyword evidence="5 10" id="KW-0547">Nucleotide-binding</keyword>
<keyword evidence="9 10" id="KW-0472">Membrane</keyword>
<evidence type="ECO:0000256" key="6">
    <source>
        <dbReference type="ARBA" id="ARBA00022840"/>
    </source>
</evidence>
<dbReference type="InterPro" id="IPR006121">
    <property type="entry name" value="HMA_dom"/>
</dbReference>
<dbReference type="Proteomes" id="UP000265515">
    <property type="component" value="Unassembled WGS sequence"/>
</dbReference>
<reference evidence="13 14" key="1">
    <citation type="journal article" date="2018" name="Cell">
        <title>The Chara Genome: Secondary Complexity and Implications for Plant Terrestrialization.</title>
        <authorList>
            <person name="Nishiyama T."/>
            <person name="Sakayama H."/>
            <person name="Vries J.D."/>
            <person name="Buschmann H."/>
            <person name="Saint-Marcoux D."/>
            <person name="Ullrich K.K."/>
            <person name="Haas F.B."/>
            <person name="Vanderstraeten L."/>
            <person name="Becker D."/>
            <person name="Lang D."/>
            <person name="Vosolsobe S."/>
            <person name="Rombauts S."/>
            <person name="Wilhelmsson P.K.I."/>
            <person name="Janitza P."/>
            <person name="Kern R."/>
            <person name="Heyl A."/>
            <person name="Rumpler F."/>
            <person name="Villalobos L.I.A.C."/>
            <person name="Clay J.M."/>
            <person name="Skokan R."/>
            <person name="Toyoda A."/>
            <person name="Suzuki Y."/>
            <person name="Kagoshima H."/>
            <person name="Schijlen E."/>
            <person name="Tajeshwar N."/>
            <person name="Catarino B."/>
            <person name="Hetherington A.J."/>
            <person name="Saltykova A."/>
            <person name="Bonnot C."/>
            <person name="Breuninger H."/>
            <person name="Symeonidi A."/>
            <person name="Radhakrishnan G.V."/>
            <person name="Van Nieuwerburgh F."/>
            <person name="Deforce D."/>
            <person name="Chang C."/>
            <person name="Karol K.G."/>
            <person name="Hedrich R."/>
            <person name="Ulvskov P."/>
            <person name="Glockner G."/>
            <person name="Delwiche C.F."/>
            <person name="Petrasek J."/>
            <person name="Van de Peer Y."/>
            <person name="Friml J."/>
            <person name="Beilby M."/>
            <person name="Dolan L."/>
            <person name="Kohara Y."/>
            <person name="Sugano S."/>
            <person name="Fujiyama A."/>
            <person name="Delaux P.-M."/>
            <person name="Quint M."/>
            <person name="TheiBen G."/>
            <person name="Hagemann M."/>
            <person name="Harholt J."/>
            <person name="Dunand C."/>
            <person name="Zachgo S."/>
            <person name="Langdale J."/>
            <person name="Maumus F."/>
            <person name="Straeten D.V.D."/>
            <person name="Gould S.B."/>
            <person name="Rensing S.A."/>
        </authorList>
    </citation>
    <scope>NUCLEOTIDE SEQUENCE [LARGE SCALE GENOMIC DNA]</scope>
    <source>
        <strain evidence="13 14">S276</strain>
    </source>
</reference>
<organism evidence="13 14">
    <name type="scientific">Chara braunii</name>
    <name type="common">Braun's stonewort</name>
    <dbReference type="NCBI Taxonomy" id="69332"/>
    <lineage>
        <taxon>Eukaryota</taxon>
        <taxon>Viridiplantae</taxon>
        <taxon>Streptophyta</taxon>
        <taxon>Charophyceae</taxon>
        <taxon>Charales</taxon>
        <taxon>Characeae</taxon>
        <taxon>Chara</taxon>
    </lineage>
</organism>
<evidence type="ECO:0000256" key="3">
    <source>
        <dbReference type="ARBA" id="ARBA00022692"/>
    </source>
</evidence>
<evidence type="ECO:0000313" key="13">
    <source>
        <dbReference type="EMBL" id="GBG79340.1"/>
    </source>
</evidence>
<dbReference type="InterPro" id="IPR059000">
    <property type="entry name" value="ATPase_P-type_domA"/>
</dbReference>
<dbReference type="Gene3D" id="3.40.50.1000">
    <property type="entry name" value="HAD superfamily/HAD-like"/>
    <property type="match status" value="1"/>
</dbReference>
<evidence type="ECO:0000256" key="7">
    <source>
        <dbReference type="ARBA" id="ARBA00022967"/>
    </source>
</evidence>
<proteinExistence type="inferred from homology"/>
<evidence type="ECO:0000256" key="9">
    <source>
        <dbReference type="ARBA" id="ARBA00023136"/>
    </source>
</evidence>
<protein>
    <recommendedName>
        <fullName evidence="12">HMA domain-containing protein</fullName>
    </recommendedName>
</protein>